<dbReference type="AlphaFoldDB" id="A0A0J8GXZ9"/>
<feature type="binding site" evidence="6">
    <location>
        <position position="238"/>
    </location>
    <ligand>
        <name>Fe cation</name>
        <dbReference type="ChEBI" id="CHEBI:24875"/>
        <label>2</label>
    </ligand>
</feature>
<dbReference type="InterPro" id="IPR024927">
    <property type="entry name" value="Acid_PPase"/>
</dbReference>
<evidence type="ECO:0000313" key="9">
    <source>
        <dbReference type="Proteomes" id="UP000037600"/>
    </source>
</evidence>
<dbReference type="PIRSF" id="PIRSF000898">
    <property type="entry name" value="Acid_Ptase_5"/>
    <property type="match status" value="1"/>
</dbReference>
<evidence type="ECO:0000313" key="8">
    <source>
        <dbReference type="EMBL" id="KMT66104.1"/>
    </source>
</evidence>
<protein>
    <recommendedName>
        <fullName evidence="2 5">acid phosphatase</fullName>
        <ecNumber evidence="2 5">3.1.3.2</ecNumber>
    </recommendedName>
</protein>
<dbReference type="Gene3D" id="3.60.21.10">
    <property type="match status" value="1"/>
</dbReference>
<evidence type="ECO:0000256" key="4">
    <source>
        <dbReference type="ARBA" id="ARBA00022801"/>
    </source>
</evidence>
<feature type="binding site" evidence="6">
    <location>
        <position position="276"/>
    </location>
    <ligand>
        <name>Fe cation</name>
        <dbReference type="ChEBI" id="CHEBI:24875"/>
        <label>1</label>
    </ligand>
</feature>
<dbReference type="CDD" id="cd07378">
    <property type="entry name" value="MPP_ACP5"/>
    <property type="match status" value="1"/>
</dbReference>
<dbReference type="PANTHER" id="PTHR10161">
    <property type="entry name" value="TARTRATE-RESISTANT ACID PHOSPHATASE TYPE 5"/>
    <property type="match status" value="1"/>
</dbReference>
<feature type="binding site" evidence="6">
    <location>
        <position position="69"/>
    </location>
    <ligand>
        <name>Fe cation</name>
        <dbReference type="ChEBI" id="CHEBI:24875"/>
        <label>1</label>
    </ligand>
</feature>
<dbReference type="OrthoDB" id="9809781at2"/>
<evidence type="ECO:0000256" key="2">
    <source>
        <dbReference type="ARBA" id="ARBA00012646"/>
    </source>
</evidence>
<dbReference type="SUPFAM" id="SSF56300">
    <property type="entry name" value="Metallo-dependent phosphatases"/>
    <property type="match status" value="1"/>
</dbReference>
<feature type="binding site" evidence="6">
    <location>
        <position position="274"/>
    </location>
    <ligand>
        <name>Fe cation</name>
        <dbReference type="ChEBI" id="CHEBI:24875"/>
        <label>2</label>
    </ligand>
</feature>
<comment type="cofactor">
    <cofactor evidence="6">
        <name>Fe cation</name>
        <dbReference type="ChEBI" id="CHEBI:24875"/>
    </cofactor>
    <text evidence="6">Binds 2 iron ions per subunit.</text>
</comment>
<evidence type="ECO:0000256" key="5">
    <source>
        <dbReference type="PIRNR" id="PIRNR000898"/>
    </source>
</evidence>
<keyword evidence="3" id="KW-0732">Signal</keyword>
<feature type="binding site" evidence="6">
    <location>
        <position position="105"/>
    </location>
    <ligand>
        <name>Fe cation</name>
        <dbReference type="ChEBI" id="CHEBI:24875"/>
        <label>1</label>
    </ligand>
</feature>
<dbReference type="GO" id="GO:0003993">
    <property type="term" value="F:acid phosphatase activity"/>
    <property type="evidence" value="ECO:0007669"/>
    <property type="project" value="UniProtKB-UniRule"/>
</dbReference>
<accession>A0A0J8GXZ9</accession>
<dbReference type="GO" id="GO:0046872">
    <property type="term" value="F:metal ion binding"/>
    <property type="evidence" value="ECO:0007669"/>
    <property type="project" value="UniProtKB-KW"/>
</dbReference>
<organism evidence="8 9">
    <name type="scientific">Catenovulum maritimum</name>
    <dbReference type="NCBI Taxonomy" id="1513271"/>
    <lineage>
        <taxon>Bacteria</taxon>
        <taxon>Pseudomonadati</taxon>
        <taxon>Pseudomonadota</taxon>
        <taxon>Gammaproteobacteria</taxon>
        <taxon>Alteromonadales</taxon>
        <taxon>Alteromonadaceae</taxon>
        <taxon>Catenovulum</taxon>
    </lineage>
</organism>
<dbReference type="PROSITE" id="PS51257">
    <property type="entry name" value="PROKAR_LIPOPROTEIN"/>
    <property type="match status" value="1"/>
</dbReference>
<evidence type="ECO:0000256" key="6">
    <source>
        <dbReference type="PIRSR" id="PIRSR000898-1"/>
    </source>
</evidence>
<keyword evidence="4 5" id="KW-0378">Hydrolase</keyword>
<evidence type="ECO:0000256" key="1">
    <source>
        <dbReference type="ARBA" id="ARBA00000032"/>
    </source>
</evidence>
<feature type="domain" description="Calcineurin-like phosphoesterase" evidence="7">
    <location>
        <begin position="63"/>
        <end position="277"/>
    </location>
</feature>
<sequence>MNIFTRFNQQTRLRFAQLVTQISLLACSLLINNLVLATTPIRTEAWYQQNTIANLQQLDDSINFVVIGDWGRNGHYQQQAVANQMDNLMYWLDGDFIISTGDNFYPNGISSVNDPYLQTSFEQVYSGPNLFEPWYLTLGNHDYRGSVLAQIAYTKISQRWNLPERYYSKTFKLENQGDIASNNNQILIVFLDTSPFEADYQTNDKYISVRSQNAEEQLNWMEQQLSSSHAKWKLVVGHHPMYSSGKRFGKTESIRQTLEDRLEAHQVDAYIAGHEHDLQHNKVKGKQLHHFISGAGATTRPVKNRSFTRFAKAESGVMAVSVNSQKLLVQMVNAQGQVIYKTELTAQNK</sequence>
<dbReference type="InterPro" id="IPR029052">
    <property type="entry name" value="Metallo-depent_PP-like"/>
</dbReference>
<reference evidence="8 9" key="1">
    <citation type="submission" date="2015-04" db="EMBL/GenBank/DDBJ databases">
        <title>Draft Genome Sequence of the Novel Agar-Digesting Marine Bacterium Q1.</title>
        <authorList>
            <person name="Li Y."/>
            <person name="Li D."/>
            <person name="Chen G."/>
            <person name="Du Z."/>
        </authorList>
    </citation>
    <scope>NUCLEOTIDE SEQUENCE [LARGE SCALE GENOMIC DNA]</scope>
    <source>
        <strain evidence="8 9">Q1</strain>
    </source>
</reference>
<evidence type="ECO:0000259" key="7">
    <source>
        <dbReference type="Pfam" id="PF00149"/>
    </source>
</evidence>
<keyword evidence="6" id="KW-0479">Metal-binding</keyword>
<evidence type="ECO:0000256" key="3">
    <source>
        <dbReference type="ARBA" id="ARBA00022729"/>
    </source>
</evidence>
<proteinExistence type="predicted"/>
<feature type="binding site" evidence="6">
    <location>
        <position position="102"/>
    </location>
    <ligand>
        <name>Fe cation</name>
        <dbReference type="ChEBI" id="CHEBI:24875"/>
        <label>1</label>
    </ligand>
</feature>
<feature type="binding site" evidence="6">
    <location>
        <position position="140"/>
    </location>
    <ligand>
        <name>Fe cation</name>
        <dbReference type="ChEBI" id="CHEBI:24875"/>
        <label>2</label>
    </ligand>
</feature>
<dbReference type="STRING" id="1513271.XM47_06080"/>
<dbReference type="EMBL" id="LAZL01000007">
    <property type="protein sequence ID" value="KMT66104.1"/>
    <property type="molecule type" value="Genomic_DNA"/>
</dbReference>
<gene>
    <name evidence="8" type="ORF">XM47_06080</name>
</gene>
<comment type="caution">
    <text evidence="8">The sequence shown here is derived from an EMBL/GenBank/DDBJ whole genome shotgun (WGS) entry which is preliminary data.</text>
</comment>
<dbReference type="PANTHER" id="PTHR10161:SF14">
    <property type="entry name" value="TARTRATE-RESISTANT ACID PHOSPHATASE TYPE 5"/>
    <property type="match status" value="1"/>
</dbReference>
<dbReference type="Pfam" id="PF00149">
    <property type="entry name" value="Metallophos"/>
    <property type="match status" value="1"/>
</dbReference>
<dbReference type="InterPro" id="IPR004843">
    <property type="entry name" value="Calcineurin-like_PHP"/>
</dbReference>
<name>A0A0J8GXZ9_9ALTE</name>
<feature type="binding site" evidence="6">
    <location>
        <position position="102"/>
    </location>
    <ligand>
        <name>Fe cation</name>
        <dbReference type="ChEBI" id="CHEBI:24875"/>
        <label>2</label>
    </ligand>
</feature>
<dbReference type="Proteomes" id="UP000037600">
    <property type="component" value="Unassembled WGS sequence"/>
</dbReference>
<keyword evidence="5 6" id="KW-0408">Iron</keyword>
<comment type="catalytic activity">
    <reaction evidence="1 5">
        <text>a phosphate monoester + H2O = an alcohol + phosphate</text>
        <dbReference type="Rhea" id="RHEA:15017"/>
        <dbReference type="ChEBI" id="CHEBI:15377"/>
        <dbReference type="ChEBI" id="CHEBI:30879"/>
        <dbReference type="ChEBI" id="CHEBI:43474"/>
        <dbReference type="ChEBI" id="CHEBI:67140"/>
        <dbReference type="EC" id="3.1.3.2"/>
    </reaction>
</comment>
<keyword evidence="9" id="KW-1185">Reference proteome</keyword>
<dbReference type="EC" id="3.1.3.2" evidence="2 5"/>
<dbReference type="InterPro" id="IPR051558">
    <property type="entry name" value="Metallophosphoesterase_PAP"/>
</dbReference>